<evidence type="ECO:0000313" key="2">
    <source>
        <dbReference type="Proteomes" id="UP000324832"/>
    </source>
</evidence>
<organism evidence="1 2">
    <name type="scientific">Leptidea sinapis</name>
    <dbReference type="NCBI Taxonomy" id="189913"/>
    <lineage>
        <taxon>Eukaryota</taxon>
        <taxon>Metazoa</taxon>
        <taxon>Ecdysozoa</taxon>
        <taxon>Arthropoda</taxon>
        <taxon>Hexapoda</taxon>
        <taxon>Insecta</taxon>
        <taxon>Pterygota</taxon>
        <taxon>Neoptera</taxon>
        <taxon>Endopterygota</taxon>
        <taxon>Lepidoptera</taxon>
        <taxon>Glossata</taxon>
        <taxon>Ditrysia</taxon>
        <taxon>Papilionoidea</taxon>
        <taxon>Pieridae</taxon>
        <taxon>Dismorphiinae</taxon>
        <taxon>Leptidea</taxon>
    </lineage>
</organism>
<dbReference type="AlphaFoldDB" id="A0A5E4R714"/>
<gene>
    <name evidence="1" type="ORF">LSINAPIS_LOCUS15200</name>
</gene>
<dbReference type="EMBL" id="FZQP02007010">
    <property type="protein sequence ID" value="VVD05715.1"/>
    <property type="molecule type" value="Genomic_DNA"/>
</dbReference>
<sequence>MEGPEEEEFGAAIAVGSETTAAEKEFEKVLEELREAEGLKLYSDVYTKLFDSYHQLKAENVQHQDTIATIRGKVSRYDAVISDYLNEIADGHTTIDKLRAEIRGPGASGRHARA</sequence>
<keyword evidence="2" id="KW-1185">Reference proteome</keyword>
<accession>A0A5E4R714</accession>
<proteinExistence type="predicted"/>
<reference evidence="1 2" key="1">
    <citation type="submission" date="2017-07" db="EMBL/GenBank/DDBJ databases">
        <authorList>
            <person name="Talla V."/>
            <person name="Backstrom N."/>
        </authorList>
    </citation>
    <scope>NUCLEOTIDE SEQUENCE [LARGE SCALE GENOMIC DNA]</scope>
</reference>
<name>A0A5E4R714_9NEOP</name>
<protein>
    <submittedName>
        <fullName evidence="1">Uncharacterized protein</fullName>
    </submittedName>
</protein>
<dbReference type="Proteomes" id="UP000324832">
    <property type="component" value="Unassembled WGS sequence"/>
</dbReference>
<evidence type="ECO:0000313" key="1">
    <source>
        <dbReference type="EMBL" id="VVD05715.1"/>
    </source>
</evidence>